<feature type="DNA-binding region" description="OmpR/PhoB-type" evidence="2">
    <location>
        <begin position="2"/>
        <end position="104"/>
    </location>
</feature>
<feature type="domain" description="OmpR/PhoB-type" evidence="4">
    <location>
        <begin position="2"/>
        <end position="104"/>
    </location>
</feature>
<dbReference type="Proteomes" id="UP000028630">
    <property type="component" value="Unassembled WGS sequence"/>
</dbReference>
<comment type="caution">
    <text evidence="5">The sequence shown here is derived from an EMBL/GenBank/DDBJ whole genome shotgun (WGS) entry which is preliminary data.</text>
</comment>
<evidence type="ECO:0000256" key="3">
    <source>
        <dbReference type="SAM" id="Phobius"/>
    </source>
</evidence>
<dbReference type="GO" id="GO:0003677">
    <property type="term" value="F:DNA binding"/>
    <property type="evidence" value="ECO:0007669"/>
    <property type="project" value="UniProtKB-UniRule"/>
</dbReference>
<proteinExistence type="predicted"/>
<dbReference type="AlphaFoldDB" id="A0A085AC09"/>
<dbReference type="GO" id="GO:0006355">
    <property type="term" value="P:regulation of DNA-templated transcription"/>
    <property type="evidence" value="ECO:0007669"/>
    <property type="project" value="InterPro"/>
</dbReference>
<dbReference type="InterPro" id="IPR016032">
    <property type="entry name" value="Sig_transdc_resp-reg_C-effctor"/>
</dbReference>
<keyword evidence="1 2" id="KW-0238">DNA-binding</keyword>
<dbReference type="InterPro" id="IPR001867">
    <property type="entry name" value="OmpR/PhoB-type_DNA-bd"/>
</dbReference>
<dbReference type="GO" id="GO:0000160">
    <property type="term" value="P:phosphorelay signal transduction system"/>
    <property type="evidence" value="ECO:0007669"/>
    <property type="project" value="InterPro"/>
</dbReference>
<reference evidence="6" key="1">
    <citation type="submission" date="2014-05" db="EMBL/GenBank/DDBJ databases">
        <title>ATOL: Assembling a taxonomically balanced genome-scale reconstruction of the evolutionary history of the Enterobacteriaceae.</title>
        <authorList>
            <person name="Plunkett G. III"/>
            <person name="Neeno-Eckwall E.C."/>
            <person name="Glasner J.D."/>
            <person name="Perna N.T."/>
        </authorList>
    </citation>
    <scope>NUCLEOTIDE SEQUENCE [LARGE SCALE GENOMIC DNA]</scope>
    <source>
        <strain evidence="6">ATCC 49490</strain>
    </source>
</reference>
<name>A0A085AC09_9ENTR</name>
<dbReference type="EMBL" id="JMTB01000059">
    <property type="protein sequence ID" value="KFC07754.1"/>
    <property type="molecule type" value="Genomic_DNA"/>
</dbReference>
<organism evidence="5 6">
    <name type="scientific">Trabulsiella guamensis ATCC 49490</name>
    <dbReference type="NCBI Taxonomy" id="1005994"/>
    <lineage>
        <taxon>Bacteria</taxon>
        <taxon>Pseudomonadati</taxon>
        <taxon>Pseudomonadota</taxon>
        <taxon>Gammaproteobacteria</taxon>
        <taxon>Enterobacterales</taxon>
        <taxon>Enterobacteriaceae</taxon>
        <taxon>Trabulsiella</taxon>
    </lineage>
</organism>
<dbReference type="SMART" id="SM00862">
    <property type="entry name" value="Trans_reg_C"/>
    <property type="match status" value="1"/>
</dbReference>
<dbReference type="eggNOG" id="COG3710">
    <property type="taxonomic scope" value="Bacteria"/>
</dbReference>
<sequence length="152" mass="17252">MSRYILNENCIFSEESLEIENQENAKKIKMTPMRARCLSFLIEKRAEKVIDKGTITTELWGTRGQFITDANLTQLLYLLRKDLRDVGINDFIITVPRMGIRVNRETSVATVTAPQCLLKEKKIKPETILISTLLCLLSLLATMGLFQAISTS</sequence>
<evidence type="ECO:0000313" key="6">
    <source>
        <dbReference type="Proteomes" id="UP000028630"/>
    </source>
</evidence>
<evidence type="ECO:0000259" key="4">
    <source>
        <dbReference type="PROSITE" id="PS51755"/>
    </source>
</evidence>
<keyword evidence="3" id="KW-0812">Transmembrane</keyword>
<dbReference type="SUPFAM" id="SSF46894">
    <property type="entry name" value="C-terminal effector domain of the bipartite response regulators"/>
    <property type="match status" value="1"/>
</dbReference>
<dbReference type="Pfam" id="PF00486">
    <property type="entry name" value="Trans_reg_C"/>
    <property type="match status" value="1"/>
</dbReference>
<dbReference type="PROSITE" id="PS51755">
    <property type="entry name" value="OMPR_PHOB"/>
    <property type="match status" value="1"/>
</dbReference>
<keyword evidence="3" id="KW-1133">Transmembrane helix</keyword>
<protein>
    <submittedName>
        <fullName evidence="5">Putative membrane protein</fullName>
    </submittedName>
</protein>
<evidence type="ECO:0000256" key="1">
    <source>
        <dbReference type="ARBA" id="ARBA00023125"/>
    </source>
</evidence>
<dbReference type="InterPro" id="IPR036388">
    <property type="entry name" value="WH-like_DNA-bd_sf"/>
</dbReference>
<evidence type="ECO:0000313" key="5">
    <source>
        <dbReference type="EMBL" id="KFC07754.1"/>
    </source>
</evidence>
<keyword evidence="3" id="KW-0472">Membrane</keyword>
<feature type="transmembrane region" description="Helical" evidence="3">
    <location>
        <begin position="128"/>
        <end position="149"/>
    </location>
</feature>
<dbReference type="RefSeq" id="WP_038155752.1">
    <property type="nucleotide sequence ID" value="NZ_JMTB01000059.1"/>
</dbReference>
<accession>A0A085AC09</accession>
<keyword evidence="6" id="KW-1185">Reference proteome</keyword>
<dbReference type="OrthoDB" id="5801519at2"/>
<gene>
    <name evidence="5" type="ORF">GTGU_01715</name>
</gene>
<evidence type="ECO:0000256" key="2">
    <source>
        <dbReference type="PROSITE-ProRule" id="PRU01091"/>
    </source>
</evidence>
<dbReference type="Gene3D" id="1.10.10.10">
    <property type="entry name" value="Winged helix-like DNA-binding domain superfamily/Winged helix DNA-binding domain"/>
    <property type="match status" value="1"/>
</dbReference>